<dbReference type="AlphaFoldDB" id="A0A3B4ABN4"/>
<feature type="domain" description="Fibronectin type-III" evidence="11">
    <location>
        <begin position="127"/>
        <end position="220"/>
    </location>
</feature>
<keyword evidence="8" id="KW-0325">Glycoprotein</keyword>
<dbReference type="InterPro" id="IPR013783">
    <property type="entry name" value="Ig-like_fold"/>
</dbReference>
<dbReference type="InterPro" id="IPR036116">
    <property type="entry name" value="FN3_sf"/>
</dbReference>
<keyword evidence="4 10" id="KW-1133">Transmembrane helix</keyword>
<evidence type="ECO:0000256" key="10">
    <source>
        <dbReference type="SAM" id="Phobius"/>
    </source>
</evidence>
<comment type="subcellular location">
    <subcellularLocation>
        <location evidence="1">Membrane</location>
        <topology evidence="1">Single-pass type I membrane protein</topology>
    </subcellularLocation>
</comment>
<evidence type="ECO:0000256" key="5">
    <source>
        <dbReference type="ARBA" id="ARBA00023136"/>
    </source>
</evidence>
<feature type="region of interest" description="Disordered" evidence="9">
    <location>
        <begin position="381"/>
        <end position="430"/>
    </location>
</feature>
<protein>
    <recommendedName>
        <fullName evidence="11">Fibronectin type-III domain-containing protein</fullName>
    </recommendedName>
</protein>
<evidence type="ECO:0000313" key="12">
    <source>
        <dbReference type="Ensembl" id="ENSPMGP00000014448.1"/>
    </source>
</evidence>
<evidence type="ECO:0000256" key="9">
    <source>
        <dbReference type="SAM" id="MobiDB-lite"/>
    </source>
</evidence>
<evidence type="ECO:0000256" key="8">
    <source>
        <dbReference type="ARBA" id="ARBA00023180"/>
    </source>
</evidence>
<keyword evidence="6" id="KW-1015">Disulfide bond</keyword>
<dbReference type="GO" id="GO:0016064">
    <property type="term" value="P:immunoglobulin mediated immune response"/>
    <property type="evidence" value="ECO:0007669"/>
    <property type="project" value="TreeGrafter"/>
</dbReference>
<evidence type="ECO:0000259" key="11">
    <source>
        <dbReference type="PROSITE" id="PS50853"/>
    </source>
</evidence>
<dbReference type="InterPro" id="IPR003961">
    <property type="entry name" value="FN3_dom"/>
</dbReference>
<evidence type="ECO:0000256" key="2">
    <source>
        <dbReference type="ARBA" id="ARBA00022692"/>
    </source>
</evidence>
<keyword evidence="3" id="KW-0732">Signal</keyword>
<evidence type="ECO:0000256" key="1">
    <source>
        <dbReference type="ARBA" id="ARBA00004479"/>
    </source>
</evidence>
<dbReference type="PANTHER" id="PTHR23037:SF35">
    <property type="entry name" value="FIBRONECTIN TYPE-III DOMAIN-CONTAINING PROTEIN"/>
    <property type="match status" value="1"/>
</dbReference>
<feature type="transmembrane region" description="Helical" evidence="10">
    <location>
        <begin position="6"/>
        <end position="31"/>
    </location>
</feature>
<dbReference type="GO" id="GO:0004896">
    <property type="term" value="F:cytokine receptor activity"/>
    <property type="evidence" value="ECO:0007669"/>
    <property type="project" value="TreeGrafter"/>
</dbReference>
<dbReference type="SUPFAM" id="SSF49265">
    <property type="entry name" value="Fibronectin type III"/>
    <property type="match status" value="3"/>
</dbReference>
<dbReference type="Ensembl" id="ENSPMGT00000015415.1">
    <property type="protein sequence ID" value="ENSPMGP00000014448.1"/>
    <property type="gene ID" value="ENSPMGG00000011840.1"/>
</dbReference>
<dbReference type="PANTHER" id="PTHR23037">
    <property type="entry name" value="CYTOKINE RECEPTOR"/>
    <property type="match status" value="1"/>
</dbReference>
<dbReference type="PROSITE" id="PS50853">
    <property type="entry name" value="FN3"/>
    <property type="match status" value="1"/>
</dbReference>
<evidence type="ECO:0000313" key="13">
    <source>
        <dbReference type="Proteomes" id="UP000261520"/>
    </source>
</evidence>
<evidence type="ECO:0000256" key="7">
    <source>
        <dbReference type="ARBA" id="ARBA00023170"/>
    </source>
</evidence>
<dbReference type="GO" id="GO:0009897">
    <property type="term" value="C:external side of plasma membrane"/>
    <property type="evidence" value="ECO:0007669"/>
    <property type="project" value="TreeGrafter"/>
</dbReference>
<dbReference type="Gene3D" id="2.60.40.10">
    <property type="entry name" value="Immunoglobulins"/>
    <property type="match status" value="3"/>
</dbReference>
<sequence length="544" mass="61723">LSVLTWLIHCVAFPPLTCFCFVMLSAVSAVLKSLQCYNDFTSYFHCTWRNEPKRQSNQTLKLWLKAKNARTGLCEEYPSAAEGTSECRYKTKIFSLGTTYTAFFNETVRFCSSGRPTSLDLSTLLRARAPVNLTTSSSHGGDLITWSSPYPQSSALNNNITYELSYRADGHDWTLRDNQKKLDKEELSPGHRHEARVRSRVRLGQWSHWSPTVSWYTQPDAETAPPVDCVLWGEQKVQCRWEQSIELVHLISYQLVCRHNHTLEKWTDCCEESTSSLKHQGDTDLGILHIPQGSSSGTILGRSVRPSHRYRVKVRTHVLRPYEGMPSDWSAPVDWTSHAGNHKKTPKNMYLFIFICTEKDTQTLFFWSKLVKYRKCKEKNKKKSLTPSSSSSYVSLRSNKNPDPPQAEQTQRAEEDEDTEEEEEEVDEGVWSCENIPVSPLSKGSMTFTGPYILCQVRATELSCPDVGRPAAVRTVSLEEGYVRLPSHTLHRSVQDLLSQTCDIEERSIYSTEETQLCLSGDSKTLWPQGGAIQGSGYCQLCPT</sequence>
<accession>A0A3B4ABN4</accession>
<evidence type="ECO:0000256" key="3">
    <source>
        <dbReference type="ARBA" id="ARBA00022729"/>
    </source>
</evidence>
<feature type="compositionally biased region" description="Low complexity" evidence="9">
    <location>
        <begin position="385"/>
        <end position="401"/>
    </location>
</feature>
<keyword evidence="7" id="KW-0675">Receptor</keyword>
<keyword evidence="2 10" id="KW-0812">Transmembrane</keyword>
<reference evidence="12" key="1">
    <citation type="submission" date="2025-08" db="UniProtKB">
        <authorList>
            <consortium name="Ensembl"/>
        </authorList>
    </citation>
    <scope>IDENTIFICATION</scope>
</reference>
<dbReference type="STRING" id="409849.ENSPMGP00000014448"/>
<name>A0A3B4ABN4_9GOBI</name>
<dbReference type="Proteomes" id="UP000261520">
    <property type="component" value="Unplaced"/>
</dbReference>
<evidence type="ECO:0000256" key="6">
    <source>
        <dbReference type="ARBA" id="ARBA00023157"/>
    </source>
</evidence>
<keyword evidence="13" id="KW-1185">Reference proteome</keyword>
<evidence type="ECO:0000256" key="4">
    <source>
        <dbReference type="ARBA" id="ARBA00022989"/>
    </source>
</evidence>
<keyword evidence="5 10" id="KW-0472">Membrane</keyword>
<proteinExistence type="predicted"/>
<organism evidence="12 13">
    <name type="scientific">Periophthalmus magnuspinnatus</name>
    <dbReference type="NCBI Taxonomy" id="409849"/>
    <lineage>
        <taxon>Eukaryota</taxon>
        <taxon>Metazoa</taxon>
        <taxon>Chordata</taxon>
        <taxon>Craniata</taxon>
        <taxon>Vertebrata</taxon>
        <taxon>Euteleostomi</taxon>
        <taxon>Actinopterygii</taxon>
        <taxon>Neopterygii</taxon>
        <taxon>Teleostei</taxon>
        <taxon>Neoteleostei</taxon>
        <taxon>Acanthomorphata</taxon>
        <taxon>Gobiaria</taxon>
        <taxon>Gobiiformes</taxon>
        <taxon>Gobioidei</taxon>
        <taxon>Gobiidae</taxon>
        <taxon>Oxudercinae</taxon>
        <taxon>Periophthalmus</taxon>
    </lineage>
</organism>
<feature type="compositionally biased region" description="Acidic residues" evidence="9">
    <location>
        <begin position="414"/>
        <end position="428"/>
    </location>
</feature>
<reference evidence="12" key="2">
    <citation type="submission" date="2025-09" db="UniProtKB">
        <authorList>
            <consortium name="Ensembl"/>
        </authorList>
    </citation>
    <scope>IDENTIFICATION</scope>
</reference>